<proteinExistence type="predicted"/>
<evidence type="ECO:0000256" key="1">
    <source>
        <dbReference type="SAM" id="MobiDB-lite"/>
    </source>
</evidence>
<protein>
    <recommendedName>
        <fullName evidence="4">Lipoprotein</fullName>
    </recommendedName>
</protein>
<evidence type="ECO:0000313" key="2">
    <source>
        <dbReference type="EMBL" id="PRY69995.1"/>
    </source>
</evidence>
<dbReference type="EMBL" id="PVTL01000001">
    <property type="protein sequence ID" value="PRY69995.1"/>
    <property type="molecule type" value="Genomic_DNA"/>
</dbReference>
<evidence type="ECO:0000313" key="3">
    <source>
        <dbReference type="Proteomes" id="UP000237983"/>
    </source>
</evidence>
<dbReference type="AlphaFoldDB" id="A0A2T0VIU2"/>
<feature type="region of interest" description="Disordered" evidence="1">
    <location>
        <begin position="150"/>
        <end position="191"/>
    </location>
</feature>
<accession>A0A2T0VIU2</accession>
<gene>
    <name evidence="2" type="ORF">B0I08_101117</name>
</gene>
<organism evidence="2 3">
    <name type="scientific">Glaciihabitans tibetensis</name>
    <dbReference type="NCBI Taxonomy" id="1266600"/>
    <lineage>
        <taxon>Bacteria</taxon>
        <taxon>Bacillati</taxon>
        <taxon>Actinomycetota</taxon>
        <taxon>Actinomycetes</taxon>
        <taxon>Micrococcales</taxon>
        <taxon>Microbacteriaceae</taxon>
        <taxon>Glaciihabitans</taxon>
    </lineage>
</organism>
<name>A0A2T0VIU2_9MICO</name>
<dbReference type="PROSITE" id="PS51257">
    <property type="entry name" value="PROKAR_LIPOPROTEIN"/>
    <property type="match status" value="1"/>
</dbReference>
<feature type="compositionally biased region" description="Acidic residues" evidence="1">
    <location>
        <begin position="157"/>
        <end position="166"/>
    </location>
</feature>
<sequence>MVVWRSVEAMAIRIRTVGTTALVLAGTLALCSCTATEPPPTTEYQARTSSPEASLTVVADASEQAASIATSVALFDESRVVVVAPAGDPAAQALAARAAVAVGVPLLVADGAGPGSSAAPGEVDAALRDEFTRLNVTTVWSIGDPAGFAARPGSSDSADDAADNSADDAANNSGNDAADGSENDPADGTPRIVASDATQEHVEAALGFALDAEDGAAGTPGTADRNRAAAIPRTTPAPPLDDTLALALDSDAQIASIATAQAAGVAVQLLPTSAPNPQANAAAVEALHGSATSKTLAIGAAFGGEPELDWKIRASRTGATLPGGGQLLFPQHQFIALYGTPGTPSMGVLGEQDVAAAIQRAKDVAAPYAGLTDKTVVPMFEIIATVASASAGADGNYSNELDPARLRPWIDAAAAEGVYVVLDLQPGRTDFLTQAKQYQELLELPNVGLAIDPEWRLAPDQVHLKQVGGVDAVEVNAVTAWLAELTNEKALPQKMLVLHQFRQSMLRDRSAIDMSHPELAMLIHADGLGAQPDKQATWRALHQDAPAGVAWGWKNFYDEDAPMLNPEQTVAGVFPVPDLVTYQ</sequence>
<keyword evidence="3" id="KW-1185">Reference proteome</keyword>
<feature type="compositionally biased region" description="Low complexity" evidence="1">
    <location>
        <begin position="167"/>
        <end position="178"/>
    </location>
</feature>
<feature type="compositionally biased region" description="Low complexity" evidence="1">
    <location>
        <begin position="228"/>
        <end position="237"/>
    </location>
</feature>
<feature type="region of interest" description="Disordered" evidence="1">
    <location>
        <begin position="210"/>
        <end position="237"/>
    </location>
</feature>
<evidence type="ECO:0008006" key="4">
    <source>
        <dbReference type="Google" id="ProtNLM"/>
    </source>
</evidence>
<reference evidence="2 3" key="1">
    <citation type="submission" date="2018-03" db="EMBL/GenBank/DDBJ databases">
        <title>Genomic Encyclopedia of Type Strains, Phase III (KMG-III): the genomes of soil and plant-associated and newly described type strains.</title>
        <authorList>
            <person name="Whitman W."/>
        </authorList>
    </citation>
    <scope>NUCLEOTIDE SEQUENCE [LARGE SCALE GENOMIC DNA]</scope>
    <source>
        <strain evidence="2 3">CGMCC 1.12484</strain>
    </source>
</reference>
<dbReference type="Proteomes" id="UP000237983">
    <property type="component" value="Unassembled WGS sequence"/>
</dbReference>
<comment type="caution">
    <text evidence="2">The sequence shown here is derived from an EMBL/GenBank/DDBJ whole genome shotgun (WGS) entry which is preliminary data.</text>
</comment>